<feature type="compositionally biased region" description="Low complexity" evidence="1">
    <location>
        <begin position="182"/>
        <end position="194"/>
    </location>
</feature>
<feature type="compositionally biased region" description="Polar residues" evidence="1">
    <location>
        <begin position="144"/>
        <end position="165"/>
    </location>
</feature>
<reference evidence="2 3" key="1">
    <citation type="submission" date="2014-06" db="EMBL/GenBank/DDBJ databases">
        <authorList>
            <person name="Swart Estienne"/>
        </authorList>
    </citation>
    <scope>NUCLEOTIDE SEQUENCE [LARGE SCALE GENOMIC DNA]</scope>
    <source>
        <strain evidence="2 3">130c</strain>
    </source>
</reference>
<dbReference type="Proteomes" id="UP000039865">
    <property type="component" value="Unassembled WGS sequence"/>
</dbReference>
<evidence type="ECO:0008006" key="4">
    <source>
        <dbReference type="Google" id="ProtNLM"/>
    </source>
</evidence>
<dbReference type="OrthoDB" id="323770at2759"/>
<gene>
    <name evidence="2" type="primary">Contig8110.g8646</name>
    <name evidence="2" type="ORF">STYLEM_15064</name>
</gene>
<accession>A0A078AYV7</accession>
<dbReference type="InParanoid" id="A0A078AYV7"/>
<dbReference type="InterPro" id="IPR050357">
    <property type="entry name" value="Arrestin_domain-protein"/>
</dbReference>
<organism evidence="2 3">
    <name type="scientific">Stylonychia lemnae</name>
    <name type="common">Ciliate</name>
    <dbReference type="NCBI Taxonomy" id="5949"/>
    <lineage>
        <taxon>Eukaryota</taxon>
        <taxon>Sar</taxon>
        <taxon>Alveolata</taxon>
        <taxon>Ciliophora</taxon>
        <taxon>Intramacronucleata</taxon>
        <taxon>Spirotrichea</taxon>
        <taxon>Stichotrichia</taxon>
        <taxon>Sporadotrichida</taxon>
        <taxon>Oxytrichidae</taxon>
        <taxon>Stylonychinae</taxon>
        <taxon>Stylonychia</taxon>
    </lineage>
</organism>
<feature type="region of interest" description="Disordered" evidence="1">
    <location>
        <begin position="143"/>
        <end position="196"/>
    </location>
</feature>
<dbReference type="InterPro" id="IPR014752">
    <property type="entry name" value="Arrestin-like_C"/>
</dbReference>
<dbReference type="PANTHER" id="PTHR11188:SF17">
    <property type="entry name" value="FI21816P1"/>
    <property type="match status" value="1"/>
</dbReference>
<evidence type="ECO:0000313" key="2">
    <source>
        <dbReference type="EMBL" id="CDW85973.1"/>
    </source>
</evidence>
<evidence type="ECO:0000313" key="3">
    <source>
        <dbReference type="Proteomes" id="UP000039865"/>
    </source>
</evidence>
<dbReference type="PANTHER" id="PTHR11188">
    <property type="entry name" value="ARRESTIN DOMAIN CONTAINING PROTEIN"/>
    <property type="match status" value="1"/>
</dbReference>
<protein>
    <recommendedName>
        <fullName evidence="4">Arrestin-like N-terminal domain-containing protein</fullName>
    </recommendedName>
</protein>
<dbReference type="GO" id="GO:0015031">
    <property type="term" value="P:protein transport"/>
    <property type="evidence" value="ECO:0007669"/>
    <property type="project" value="TreeGrafter"/>
</dbReference>
<evidence type="ECO:0000256" key="1">
    <source>
        <dbReference type="SAM" id="MobiDB-lite"/>
    </source>
</evidence>
<dbReference type="GO" id="GO:0005737">
    <property type="term" value="C:cytoplasm"/>
    <property type="evidence" value="ECO:0007669"/>
    <property type="project" value="TreeGrafter"/>
</dbReference>
<sequence length="634" mass="74184">MPKFIRYPSYYYTDEFRDYVQKHKIQVDKNHGYSFIQLQRDYYFPGQVVRGYALLNFFTDISAKTINIRVKGQEIPGKYSSEIKSKIKNDLEGFKDEFMTNTLNNSMMDRNDDSAIINEFSNLRNSNEVKPNRQKSWRNILMTGPQSGEASNTKSKNPSMFQKRQLTFRKDEKLEKDRTHNPTSPSHTIISPTSKDLTLGRAERRQLINQKKSSHRLDIIDSAYSLSKKKQRKKNDNNAILLFENTISAFQFKSKYIQKGQYRLPFSFQLPLNIPGTFSYVSNNGDSFIINYIMEVFIEDMPDVIYSKIEIDVREFLFTATEIDRDFQEFQQIINLRKLLAPVSSLSNRIIIDMQSAKDKCMKLTDEMRSQSLAITNNQWQLQQEIISQKCLCFQTHYYVEIHAQINKQLFYPNEQVIVNYYVDNTRNQRDIKNVSCTLTHNIQIMKGQKVMNELSFDLKLIQFSGIQRFTKQERKEFLFDLSKVFSHFPGSNQMIDIKRRKKSILRRVTIKNECNETSPGLIGAQFQRQLSRFIQNTEKFTFLSVNGISIKSSFSVDVAVTISDLFGDIKHEKKFPIQIRTPKNGQFISDFEMIGCCPQMLCTKQQIENEKFEIDPIQLPGCNFQIQLGVQKQ</sequence>
<dbReference type="AlphaFoldDB" id="A0A078AYV7"/>
<dbReference type="Gene3D" id="2.60.40.640">
    <property type="match status" value="1"/>
</dbReference>
<feature type="compositionally biased region" description="Basic and acidic residues" evidence="1">
    <location>
        <begin position="168"/>
        <end position="180"/>
    </location>
</feature>
<proteinExistence type="predicted"/>
<keyword evidence="3" id="KW-1185">Reference proteome</keyword>
<name>A0A078AYV7_STYLE</name>
<dbReference type="EMBL" id="CCKQ01014223">
    <property type="protein sequence ID" value="CDW85973.1"/>
    <property type="molecule type" value="Genomic_DNA"/>
</dbReference>